<sequence length="549" mass="60157">MAGDIEQPFTFNFQVESVISDSISFGRFEKESLSWERRSSFSHNRYLEEVEKFSKPGSVNEKKAYFEAHFKKKGGLLGQNSAESHTIDSDVSEQVNQEADIEIINMENHDGHFDDSSVSSQNHGDHVVMEFEEMPRHGISSPNPKCENSFSGVDGSTYGDCNGVHAEINEQDDSGENTFSTVVSGEPEVEIKEDANSLGMSENTPSEAMEALPKTELVKKGAKSCSGSQRTLTPKMITRRETKASSRSQANICQSRRNVSGDVLKSPEKASSKSKGEPSHTTCTEAHPSKSAISRTKAVRRTPKVEDSKVIKGRTILESRRCNEVQTSGVSHSSPLKVESRSYLRTTTRQNRTVNSDTGKSASASNFRSKDFAERRKQGKADSEIKKLQKNLDIRSKPIPSSYGAIRPESDGKKAVFNGTKARNTLRKSTAVASSSHSQLGKDIDSSVSEAPNNTSKNRNCHVAMHDEASVNSSSPSANQELRKDQAKGKEPNVQKSIVSENYKTMSKQGIEGRQKVGVRRSMNLMGRPRDTKAVSGSGMGRFAVGVTS</sequence>
<organism evidence="2 3">
    <name type="scientific">Cucurbita argyrosperma subsp. sororia</name>
    <dbReference type="NCBI Taxonomy" id="37648"/>
    <lineage>
        <taxon>Eukaryota</taxon>
        <taxon>Viridiplantae</taxon>
        <taxon>Streptophyta</taxon>
        <taxon>Embryophyta</taxon>
        <taxon>Tracheophyta</taxon>
        <taxon>Spermatophyta</taxon>
        <taxon>Magnoliopsida</taxon>
        <taxon>eudicotyledons</taxon>
        <taxon>Gunneridae</taxon>
        <taxon>Pentapetalae</taxon>
        <taxon>rosids</taxon>
        <taxon>fabids</taxon>
        <taxon>Cucurbitales</taxon>
        <taxon>Cucurbitaceae</taxon>
        <taxon>Cucurbiteae</taxon>
        <taxon>Cucurbita</taxon>
    </lineage>
</organism>
<evidence type="ECO:0000313" key="2">
    <source>
        <dbReference type="EMBL" id="KAG6600826.1"/>
    </source>
</evidence>
<feature type="compositionally biased region" description="Polar residues" evidence="1">
    <location>
        <begin position="421"/>
        <end position="439"/>
    </location>
</feature>
<dbReference type="PANTHER" id="PTHR47067">
    <property type="entry name" value="TPX2 (TARGETING PROTEIN FOR XKLP2) PROTEIN FAMILY-RELATED"/>
    <property type="match status" value="1"/>
</dbReference>
<dbReference type="Proteomes" id="UP000685013">
    <property type="component" value="Chromosome 4"/>
</dbReference>
<dbReference type="EMBL" id="JAGKQH010000004">
    <property type="protein sequence ID" value="KAG6600826.1"/>
    <property type="molecule type" value="Genomic_DNA"/>
</dbReference>
<feature type="compositionally biased region" description="Basic and acidic residues" evidence="1">
    <location>
        <begin position="368"/>
        <end position="396"/>
    </location>
</feature>
<evidence type="ECO:0000313" key="3">
    <source>
        <dbReference type="Proteomes" id="UP000685013"/>
    </source>
</evidence>
<dbReference type="AlphaFoldDB" id="A0AAV6NP18"/>
<feature type="compositionally biased region" description="Basic and acidic residues" evidence="1">
    <location>
        <begin position="481"/>
        <end position="493"/>
    </location>
</feature>
<protein>
    <submittedName>
        <fullName evidence="2">Protein WVD2-like 7</fullName>
    </submittedName>
</protein>
<evidence type="ECO:0000256" key="1">
    <source>
        <dbReference type="SAM" id="MobiDB-lite"/>
    </source>
</evidence>
<feature type="compositionally biased region" description="Basic and acidic residues" evidence="1">
    <location>
        <begin position="265"/>
        <end position="278"/>
    </location>
</feature>
<keyword evidence="3" id="KW-1185">Reference proteome</keyword>
<feature type="compositionally biased region" description="Polar residues" evidence="1">
    <location>
        <begin position="245"/>
        <end position="258"/>
    </location>
</feature>
<proteinExistence type="predicted"/>
<feature type="compositionally biased region" description="Polar residues" evidence="1">
    <location>
        <begin position="343"/>
        <end position="367"/>
    </location>
</feature>
<feature type="non-terminal residue" evidence="2">
    <location>
        <position position="1"/>
    </location>
</feature>
<reference evidence="2 3" key="1">
    <citation type="journal article" date="2021" name="Hortic Res">
        <title>The domestication of Cucurbita argyrosperma as revealed by the genome of its wild relative.</title>
        <authorList>
            <person name="Barrera-Redondo J."/>
            <person name="Sanchez-de la Vega G."/>
            <person name="Aguirre-Liguori J.A."/>
            <person name="Castellanos-Morales G."/>
            <person name="Gutierrez-Guerrero Y.T."/>
            <person name="Aguirre-Dugua X."/>
            <person name="Aguirre-Planter E."/>
            <person name="Tenaillon M.I."/>
            <person name="Lira-Saade R."/>
            <person name="Eguiarte L.E."/>
        </authorList>
    </citation>
    <scope>NUCLEOTIDE SEQUENCE [LARGE SCALE GENOMIC DNA]</scope>
    <source>
        <strain evidence="2">JBR-2021</strain>
    </source>
</reference>
<feature type="region of interest" description="Disordered" evidence="1">
    <location>
        <begin position="217"/>
        <end position="498"/>
    </location>
</feature>
<name>A0AAV6NP18_9ROSI</name>
<accession>A0AAV6NP18</accession>
<feature type="compositionally biased region" description="Basic and acidic residues" evidence="1">
    <location>
        <begin position="303"/>
        <end position="323"/>
    </location>
</feature>
<feature type="compositionally biased region" description="Polar residues" evidence="1">
    <location>
        <begin position="470"/>
        <end position="480"/>
    </location>
</feature>
<dbReference type="PANTHER" id="PTHR47067:SF6">
    <property type="entry name" value="PROTEIN WVD2-LIKE 7"/>
    <property type="match status" value="1"/>
</dbReference>
<comment type="caution">
    <text evidence="2">The sequence shown here is derived from an EMBL/GenBank/DDBJ whole genome shotgun (WGS) entry which is preliminary data.</text>
</comment>
<gene>
    <name evidence="2" type="primary">WDL7</name>
    <name evidence="2" type="ORF">SDJN03_06059</name>
</gene>
<feature type="compositionally biased region" description="Polar residues" evidence="1">
    <location>
        <begin position="446"/>
        <end position="458"/>
    </location>
</feature>
<feature type="compositionally biased region" description="Polar residues" evidence="1">
    <location>
        <begin position="324"/>
        <end position="334"/>
    </location>
</feature>
<dbReference type="InterPro" id="IPR044216">
    <property type="entry name" value="WDL7"/>
</dbReference>